<dbReference type="GO" id="GO:1901891">
    <property type="term" value="P:regulation of cell septum assembly"/>
    <property type="evidence" value="ECO:0007669"/>
    <property type="project" value="InterPro"/>
</dbReference>
<comment type="function">
    <text evidence="6">Cell division inhibitor that blocks the formation of polar Z ring septums. Rapidly oscillates between the poles of the cell to destabilize FtsZ filaments that have formed before they mature into polar Z rings. Prevents FtsZ polymerization.</text>
</comment>
<feature type="domain" description="Septum site-determining protein MinC N-terminal" evidence="8">
    <location>
        <begin position="8"/>
        <end position="85"/>
    </location>
</feature>
<evidence type="ECO:0000259" key="8">
    <source>
        <dbReference type="Pfam" id="PF22642"/>
    </source>
</evidence>
<feature type="domain" description="Septum formation inhibitor MinC C-terminal" evidence="7">
    <location>
        <begin position="103"/>
        <end position="201"/>
    </location>
</feature>
<dbReference type="EMBL" id="BOVK01000041">
    <property type="protein sequence ID" value="GIQ70173.1"/>
    <property type="molecule type" value="Genomic_DNA"/>
</dbReference>
<keyword evidence="2 6" id="KW-0132">Cell division</keyword>
<dbReference type="SUPFAM" id="SSF63848">
    <property type="entry name" value="Cell-division inhibitor MinC, C-terminal domain"/>
    <property type="match status" value="1"/>
</dbReference>
<dbReference type="GO" id="GO:0000902">
    <property type="term" value="P:cell morphogenesis"/>
    <property type="evidence" value="ECO:0007669"/>
    <property type="project" value="InterPro"/>
</dbReference>
<reference evidence="9" key="1">
    <citation type="submission" date="2021-04" db="EMBL/GenBank/DDBJ databases">
        <title>Draft genome sequence of Xylanibacillus composti strain K13.</title>
        <authorList>
            <person name="Uke A."/>
            <person name="Chhe C."/>
            <person name="Baramee S."/>
            <person name="Kosugi A."/>
        </authorList>
    </citation>
    <scope>NUCLEOTIDE SEQUENCE</scope>
    <source>
        <strain evidence="9">K13</strain>
    </source>
</reference>
<dbReference type="GO" id="GO:0000917">
    <property type="term" value="P:division septum assembly"/>
    <property type="evidence" value="ECO:0007669"/>
    <property type="project" value="UniProtKB-KW"/>
</dbReference>
<evidence type="ECO:0000313" key="9">
    <source>
        <dbReference type="EMBL" id="GIQ70173.1"/>
    </source>
</evidence>
<dbReference type="InterPro" id="IPR013033">
    <property type="entry name" value="MinC"/>
</dbReference>
<evidence type="ECO:0000256" key="1">
    <source>
        <dbReference type="ARBA" id="ARBA00006291"/>
    </source>
</evidence>
<dbReference type="PANTHER" id="PTHR34108">
    <property type="entry name" value="SEPTUM SITE-DETERMINING PROTEIN MINC"/>
    <property type="match status" value="1"/>
</dbReference>
<evidence type="ECO:0000259" key="7">
    <source>
        <dbReference type="Pfam" id="PF03775"/>
    </source>
</evidence>
<dbReference type="NCBIfam" id="TIGR01222">
    <property type="entry name" value="minC"/>
    <property type="match status" value="1"/>
</dbReference>
<evidence type="ECO:0000256" key="3">
    <source>
        <dbReference type="ARBA" id="ARBA00023210"/>
    </source>
</evidence>
<proteinExistence type="inferred from homology"/>
<dbReference type="Proteomes" id="UP000677918">
    <property type="component" value="Unassembled WGS sequence"/>
</dbReference>
<dbReference type="AlphaFoldDB" id="A0A8J4H7V8"/>
<dbReference type="Gene3D" id="2.160.20.70">
    <property type="match status" value="1"/>
</dbReference>
<dbReference type="Pfam" id="PF03775">
    <property type="entry name" value="MinC_C"/>
    <property type="match status" value="1"/>
</dbReference>
<keyword evidence="4 6" id="KW-0131">Cell cycle</keyword>
<dbReference type="InterPro" id="IPR036145">
    <property type="entry name" value="MinC_C_sf"/>
</dbReference>
<sequence>MAAEKHHVTIKGNKEGLIFLLDDSCSFETLLQELRYKLEKTHQKILTGPIIHVFVKLGRRKISESDKEALLTTIKSRGNLIVQRIENEEDEEAANKHDRLLVHKGIVRSGQTFTCSGSVLFIGDINPGGSIIAKGDIFIMGSLRGLAHAGSEGDESAVIAASHMRPTQLRIAGVISRPPDEWGFDETHMDFAYLNEGKMEINKLNQLHKIRPDIREYKGV</sequence>
<dbReference type="PANTHER" id="PTHR34108:SF1">
    <property type="entry name" value="SEPTUM SITE-DETERMINING PROTEIN MINC"/>
    <property type="match status" value="1"/>
</dbReference>
<dbReference type="InterPro" id="IPR055219">
    <property type="entry name" value="MinC_N_1"/>
</dbReference>
<evidence type="ECO:0000256" key="5">
    <source>
        <dbReference type="ARBA" id="ARBA00046874"/>
    </source>
</evidence>
<keyword evidence="3 6" id="KW-0717">Septation</keyword>
<dbReference type="Pfam" id="PF22642">
    <property type="entry name" value="MinC_N_1"/>
    <property type="match status" value="1"/>
</dbReference>
<comment type="caution">
    <text evidence="9">The sequence shown here is derived from an EMBL/GenBank/DDBJ whole genome shotgun (WGS) entry which is preliminary data.</text>
</comment>
<keyword evidence="10" id="KW-1185">Reference proteome</keyword>
<dbReference type="InterPro" id="IPR005526">
    <property type="entry name" value="Septum_form_inhib_MinC_C"/>
</dbReference>
<name>A0A8J4H7V8_9BACL</name>
<comment type="similarity">
    <text evidence="1 6">Belongs to the MinC family.</text>
</comment>
<organism evidence="9 10">
    <name type="scientific">Xylanibacillus composti</name>
    <dbReference type="NCBI Taxonomy" id="1572762"/>
    <lineage>
        <taxon>Bacteria</taxon>
        <taxon>Bacillati</taxon>
        <taxon>Bacillota</taxon>
        <taxon>Bacilli</taxon>
        <taxon>Bacillales</taxon>
        <taxon>Paenibacillaceae</taxon>
        <taxon>Xylanibacillus</taxon>
    </lineage>
</organism>
<dbReference type="InterPro" id="IPR016098">
    <property type="entry name" value="CAP/MinC_C"/>
</dbReference>
<dbReference type="RefSeq" id="WP_213412939.1">
    <property type="nucleotide sequence ID" value="NZ_BOVK01000041.1"/>
</dbReference>
<dbReference type="Gene3D" id="3.30.160.540">
    <property type="match status" value="1"/>
</dbReference>
<protein>
    <recommendedName>
        <fullName evidence="6">Probable septum site-determining protein MinC</fullName>
    </recommendedName>
</protein>
<evidence type="ECO:0000256" key="4">
    <source>
        <dbReference type="ARBA" id="ARBA00023306"/>
    </source>
</evidence>
<evidence type="ECO:0000256" key="2">
    <source>
        <dbReference type="ARBA" id="ARBA00022618"/>
    </source>
</evidence>
<gene>
    <name evidence="6 9" type="primary">minC</name>
    <name evidence="9" type="ORF">XYCOK13_29970</name>
</gene>
<comment type="subunit">
    <text evidence="5 6">Interacts with MinD and FtsZ.</text>
</comment>
<accession>A0A8J4H7V8</accession>
<dbReference type="HAMAP" id="MF_00267">
    <property type="entry name" value="MinC"/>
    <property type="match status" value="1"/>
</dbReference>
<evidence type="ECO:0000256" key="6">
    <source>
        <dbReference type="HAMAP-Rule" id="MF_00267"/>
    </source>
</evidence>
<evidence type="ECO:0000313" key="10">
    <source>
        <dbReference type="Proteomes" id="UP000677918"/>
    </source>
</evidence>